<sequence length="144" mass="15886">MDFVENPCIYAPPTNRLHTEYIGLYMFDKFIALADDHHEIAALGTIAFVAGAHAQTTITVSAPPPITISPPPPVTFTWTLTPPSLTPPPLTFGSSSTSLGPRARLPHPRAQQWWSHKLTPGWSWELWQGCQHSCCDNIPVVSYP</sequence>
<dbReference type="AlphaFoldDB" id="A0A1J8Q2A5"/>
<dbReference type="EMBL" id="LVVM01003897">
    <property type="protein sequence ID" value="OJA14091.1"/>
    <property type="molecule type" value="Genomic_DNA"/>
</dbReference>
<evidence type="ECO:0000313" key="1">
    <source>
        <dbReference type="EMBL" id="OJA14091.1"/>
    </source>
</evidence>
<keyword evidence="2" id="KW-1185">Reference proteome</keyword>
<gene>
    <name evidence="1" type="ORF">AZE42_07935</name>
</gene>
<evidence type="ECO:0000313" key="2">
    <source>
        <dbReference type="Proteomes" id="UP000183567"/>
    </source>
</evidence>
<reference evidence="1 2" key="1">
    <citation type="submission" date="2016-03" db="EMBL/GenBank/DDBJ databases">
        <title>Comparative genomics of the ectomycorrhizal sister species Rhizopogon vinicolor and Rhizopogon vesiculosus (Basidiomycota: Boletales) reveals a divergence of the mating type B locus.</title>
        <authorList>
            <person name="Mujic A.B."/>
            <person name="Kuo A."/>
            <person name="Tritt A."/>
            <person name="Lipzen A."/>
            <person name="Chen C."/>
            <person name="Johnson J."/>
            <person name="Sharma A."/>
            <person name="Barry K."/>
            <person name="Grigoriev I.V."/>
            <person name="Spatafora J.W."/>
        </authorList>
    </citation>
    <scope>NUCLEOTIDE SEQUENCE [LARGE SCALE GENOMIC DNA]</scope>
    <source>
        <strain evidence="1 2">AM-OR11-056</strain>
    </source>
</reference>
<organism evidence="1 2">
    <name type="scientific">Rhizopogon vesiculosus</name>
    <dbReference type="NCBI Taxonomy" id="180088"/>
    <lineage>
        <taxon>Eukaryota</taxon>
        <taxon>Fungi</taxon>
        <taxon>Dikarya</taxon>
        <taxon>Basidiomycota</taxon>
        <taxon>Agaricomycotina</taxon>
        <taxon>Agaricomycetes</taxon>
        <taxon>Agaricomycetidae</taxon>
        <taxon>Boletales</taxon>
        <taxon>Suillineae</taxon>
        <taxon>Rhizopogonaceae</taxon>
        <taxon>Rhizopogon</taxon>
    </lineage>
</organism>
<name>A0A1J8Q2A5_9AGAM</name>
<accession>A0A1J8Q2A5</accession>
<proteinExistence type="predicted"/>
<dbReference type="Proteomes" id="UP000183567">
    <property type="component" value="Unassembled WGS sequence"/>
</dbReference>
<comment type="caution">
    <text evidence="1">The sequence shown here is derived from an EMBL/GenBank/DDBJ whole genome shotgun (WGS) entry which is preliminary data.</text>
</comment>
<protein>
    <submittedName>
        <fullName evidence="1">Uncharacterized protein</fullName>
    </submittedName>
</protein>